<accession>A0A242M547</accession>
<dbReference type="FunFam" id="3.40.30.10:FF:000156">
    <property type="entry name" value="Glutathione S-transferase 1"/>
    <property type="match status" value="1"/>
</dbReference>
<dbReference type="PANTHER" id="PTHR44051">
    <property type="entry name" value="GLUTATHIONE S-TRANSFERASE-RELATED"/>
    <property type="match status" value="1"/>
</dbReference>
<reference evidence="7 8" key="1">
    <citation type="submission" date="2017-03" db="EMBL/GenBank/DDBJ databases">
        <title>Genome analysis of strain PAMC 26510.</title>
        <authorList>
            <person name="Oh H.-M."/>
            <person name="Yang J.-A."/>
        </authorList>
    </citation>
    <scope>NUCLEOTIDE SEQUENCE [LARGE SCALE GENOMIC DNA]</scope>
    <source>
        <strain evidence="7 8">PAMC 26510</strain>
    </source>
</reference>
<evidence type="ECO:0000256" key="4">
    <source>
        <dbReference type="RuleBase" id="RU003494"/>
    </source>
</evidence>
<evidence type="ECO:0000256" key="3">
    <source>
        <dbReference type="ARBA" id="ARBA00047960"/>
    </source>
</evidence>
<feature type="domain" description="GST N-terminal" evidence="5">
    <location>
        <begin position="48"/>
        <end position="130"/>
    </location>
</feature>
<dbReference type="Pfam" id="PF00043">
    <property type="entry name" value="GST_C"/>
    <property type="match status" value="1"/>
</dbReference>
<dbReference type="SFLD" id="SFLDG01150">
    <property type="entry name" value="Main.1:_Beta-like"/>
    <property type="match status" value="1"/>
</dbReference>
<comment type="catalytic activity">
    <reaction evidence="3">
        <text>RX + glutathione = an S-substituted glutathione + a halide anion + H(+)</text>
        <dbReference type="Rhea" id="RHEA:16437"/>
        <dbReference type="ChEBI" id="CHEBI:15378"/>
        <dbReference type="ChEBI" id="CHEBI:16042"/>
        <dbReference type="ChEBI" id="CHEBI:17792"/>
        <dbReference type="ChEBI" id="CHEBI:57925"/>
        <dbReference type="ChEBI" id="CHEBI:90779"/>
        <dbReference type="EC" id="2.5.1.18"/>
    </reaction>
</comment>
<name>A0A242M547_CABSO</name>
<dbReference type="InterPro" id="IPR036249">
    <property type="entry name" value="Thioredoxin-like_sf"/>
</dbReference>
<dbReference type="GO" id="GO:0004364">
    <property type="term" value="F:glutathione transferase activity"/>
    <property type="evidence" value="ECO:0007669"/>
    <property type="project" value="UniProtKB-EC"/>
</dbReference>
<dbReference type="InterPro" id="IPR040079">
    <property type="entry name" value="Glutathione_S-Trfase"/>
</dbReference>
<dbReference type="GO" id="GO:0004601">
    <property type="term" value="F:peroxidase activity"/>
    <property type="evidence" value="ECO:0007669"/>
    <property type="project" value="UniProtKB-ARBA"/>
</dbReference>
<dbReference type="Pfam" id="PF02798">
    <property type="entry name" value="GST_N"/>
    <property type="match status" value="1"/>
</dbReference>
<dbReference type="AlphaFoldDB" id="A0A242M547"/>
<protein>
    <recommendedName>
        <fullName evidence="1">glutathione transferase</fullName>
        <ecNumber evidence="1">2.5.1.18</ecNumber>
    </recommendedName>
</protein>
<evidence type="ECO:0000259" key="5">
    <source>
        <dbReference type="PROSITE" id="PS50404"/>
    </source>
</evidence>
<dbReference type="SFLD" id="SFLDS00019">
    <property type="entry name" value="Glutathione_Transferase_(cytos"/>
    <property type="match status" value="1"/>
</dbReference>
<dbReference type="EC" id="2.5.1.18" evidence="1"/>
<dbReference type="GO" id="GO:0005737">
    <property type="term" value="C:cytoplasm"/>
    <property type="evidence" value="ECO:0007669"/>
    <property type="project" value="UniProtKB-ARBA"/>
</dbReference>
<proteinExistence type="inferred from homology"/>
<dbReference type="CDD" id="cd03046">
    <property type="entry name" value="GST_N_GTT1_like"/>
    <property type="match status" value="1"/>
</dbReference>
<dbReference type="InterPro" id="IPR010987">
    <property type="entry name" value="Glutathione-S-Trfase_C-like"/>
</dbReference>
<evidence type="ECO:0000313" key="8">
    <source>
        <dbReference type="Proteomes" id="UP000194546"/>
    </source>
</evidence>
<dbReference type="SFLD" id="SFLDG00358">
    <property type="entry name" value="Main_(cytGST)"/>
    <property type="match status" value="1"/>
</dbReference>
<dbReference type="Proteomes" id="UP000194546">
    <property type="component" value="Unassembled WGS sequence"/>
</dbReference>
<dbReference type="Gene3D" id="1.20.1050.10">
    <property type="match status" value="1"/>
</dbReference>
<sequence length="262" mass="29207">MRVQFRSSTTLVEIAKAVIHRPQAFKASRYLASLSTGFGLSSHSRQESFMLKIHHLGHSQSERVVWLCEELGVPYELEKYTRDAVTRLSPPELKALHPLGAAPLVEVEGMLLAESAAIVEFILARYGHGRLQLAPDHPDFAAYLYWFHFANGNLQPVMGRSMMVGRCGLAPDHPIQASVQERLDKVLALLDARLAQNDYLAGSDFTAADIMSVFSLTTMRLFHSVDLTPYPYILAYLQRIGARPAYQRAMAKGDPDLTPLLT</sequence>
<feature type="domain" description="GST C-terminal" evidence="6">
    <location>
        <begin position="136"/>
        <end position="260"/>
    </location>
</feature>
<evidence type="ECO:0000256" key="2">
    <source>
        <dbReference type="ARBA" id="ARBA00022679"/>
    </source>
</evidence>
<gene>
    <name evidence="7" type="ORF">PAMC26510_36070</name>
</gene>
<comment type="caution">
    <text evidence="7">The sequence shown here is derived from an EMBL/GenBank/DDBJ whole genome shotgun (WGS) entry which is preliminary data.</text>
</comment>
<dbReference type="PANTHER" id="PTHR44051:SF9">
    <property type="entry name" value="GLUTATHIONE S-TRANSFERASE 1"/>
    <property type="match status" value="1"/>
</dbReference>
<comment type="similarity">
    <text evidence="4">Belongs to the GST superfamily.</text>
</comment>
<dbReference type="SUPFAM" id="SSF47616">
    <property type="entry name" value="GST C-terminal domain-like"/>
    <property type="match status" value="1"/>
</dbReference>
<evidence type="ECO:0000259" key="6">
    <source>
        <dbReference type="PROSITE" id="PS50405"/>
    </source>
</evidence>
<dbReference type="SUPFAM" id="SSF52833">
    <property type="entry name" value="Thioredoxin-like"/>
    <property type="match status" value="1"/>
</dbReference>
<dbReference type="PROSITE" id="PS50404">
    <property type="entry name" value="GST_NTER"/>
    <property type="match status" value="1"/>
</dbReference>
<dbReference type="Gene3D" id="3.40.30.10">
    <property type="entry name" value="Glutaredoxin"/>
    <property type="match status" value="1"/>
</dbReference>
<dbReference type="InterPro" id="IPR004046">
    <property type="entry name" value="GST_C"/>
</dbReference>
<organism evidence="7 8">
    <name type="scientific">Caballeronia sordidicola</name>
    <name type="common">Burkholderia sordidicola</name>
    <dbReference type="NCBI Taxonomy" id="196367"/>
    <lineage>
        <taxon>Bacteria</taxon>
        <taxon>Pseudomonadati</taxon>
        <taxon>Pseudomonadota</taxon>
        <taxon>Betaproteobacteria</taxon>
        <taxon>Burkholderiales</taxon>
        <taxon>Burkholderiaceae</taxon>
        <taxon>Caballeronia</taxon>
    </lineage>
</organism>
<dbReference type="PROSITE" id="PS50405">
    <property type="entry name" value="GST_CTER"/>
    <property type="match status" value="1"/>
</dbReference>
<evidence type="ECO:0000313" key="7">
    <source>
        <dbReference type="EMBL" id="OTP66151.1"/>
    </source>
</evidence>
<dbReference type="InterPro" id="IPR036282">
    <property type="entry name" value="Glutathione-S-Trfase_C_sf"/>
</dbReference>
<evidence type="ECO:0000256" key="1">
    <source>
        <dbReference type="ARBA" id="ARBA00012452"/>
    </source>
</evidence>
<dbReference type="InterPro" id="IPR004045">
    <property type="entry name" value="Glutathione_S-Trfase_N"/>
</dbReference>
<keyword evidence="2 7" id="KW-0808">Transferase</keyword>
<dbReference type="EMBL" id="NBTY01000204">
    <property type="protein sequence ID" value="OTP66151.1"/>
    <property type="molecule type" value="Genomic_DNA"/>
</dbReference>